<keyword evidence="10" id="KW-0677">Repeat</keyword>
<feature type="compositionally biased region" description="Low complexity" evidence="28">
    <location>
        <begin position="1100"/>
        <end position="1119"/>
    </location>
</feature>
<evidence type="ECO:0000256" key="25">
    <source>
        <dbReference type="PROSITE-ProRule" id="PRU00203"/>
    </source>
</evidence>
<evidence type="ECO:0000256" key="13">
    <source>
        <dbReference type="ARBA" id="ARBA00022843"/>
    </source>
</evidence>
<organism evidence="34 35">
    <name type="scientific">Polypedilum vanderplanki</name>
    <name type="common">Sleeping chironomid midge</name>
    <dbReference type="NCBI Taxonomy" id="319348"/>
    <lineage>
        <taxon>Eukaryota</taxon>
        <taxon>Metazoa</taxon>
        <taxon>Ecdysozoa</taxon>
        <taxon>Arthropoda</taxon>
        <taxon>Hexapoda</taxon>
        <taxon>Insecta</taxon>
        <taxon>Pterygota</taxon>
        <taxon>Neoptera</taxon>
        <taxon>Endopterygota</taxon>
        <taxon>Diptera</taxon>
        <taxon>Nematocera</taxon>
        <taxon>Chironomoidea</taxon>
        <taxon>Chironomidae</taxon>
        <taxon>Chironominae</taxon>
        <taxon>Polypedilum</taxon>
        <taxon>Polypedilum</taxon>
    </lineage>
</organism>
<feature type="domain" description="KIX" evidence="32">
    <location>
        <begin position="753"/>
        <end position="832"/>
    </location>
</feature>
<dbReference type="InterPro" id="IPR013083">
    <property type="entry name" value="Znf_RING/FYVE/PHD"/>
</dbReference>
<feature type="compositionally biased region" description="Pro residues" evidence="28">
    <location>
        <begin position="2570"/>
        <end position="2592"/>
    </location>
</feature>
<feature type="region of interest" description="Disordered" evidence="28">
    <location>
        <begin position="2337"/>
        <end position="2645"/>
    </location>
</feature>
<feature type="region of interest" description="Disordered" evidence="28">
    <location>
        <begin position="2103"/>
        <end position="2152"/>
    </location>
</feature>
<evidence type="ECO:0000256" key="20">
    <source>
        <dbReference type="ARBA" id="ARBA00023242"/>
    </source>
</evidence>
<evidence type="ECO:0000256" key="8">
    <source>
        <dbReference type="ARBA" id="ARBA00022679"/>
    </source>
</evidence>
<comment type="catalytic activity">
    <reaction evidence="23">
        <text>L-lysyl-[protein] + acetyl-CoA = N(6)-acetyl-L-lysyl-[protein] + CoA + H(+)</text>
        <dbReference type="Rhea" id="RHEA:45948"/>
        <dbReference type="Rhea" id="RHEA-COMP:9752"/>
        <dbReference type="Rhea" id="RHEA-COMP:10731"/>
        <dbReference type="ChEBI" id="CHEBI:15378"/>
        <dbReference type="ChEBI" id="CHEBI:29969"/>
        <dbReference type="ChEBI" id="CHEBI:57287"/>
        <dbReference type="ChEBI" id="CHEBI:57288"/>
        <dbReference type="ChEBI" id="CHEBI:61930"/>
        <dbReference type="EC" id="2.3.1.48"/>
    </reaction>
</comment>
<feature type="region of interest" description="Disordered" evidence="28">
    <location>
        <begin position="941"/>
        <end position="978"/>
    </location>
</feature>
<evidence type="ECO:0000256" key="21">
    <source>
        <dbReference type="ARBA" id="ARBA00023315"/>
    </source>
</evidence>
<evidence type="ECO:0000256" key="1">
    <source>
        <dbReference type="ARBA" id="ARBA00004123"/>
    </source>
</evidence>
<dbReference type="PRINTS" id="PR00503">
    <property type="entry name" value="BROMODOMAIN"/>
</dbReference>
<accession>A0A9J6CKC8</accession>
<dbReference type="SMART" id="SM00551">
    <property type="entry name" value="ZnF_TAZ"/>
    <property type="match status" value="2"/>
</dbReference>
<evidence type="ECO:0000256" key="18">
    <source>
        <dbReference type="ARBA" id="ARBA00023159"/>
    </source>
</evidence>
<evidence type="ECO:0000256" key="6">
    <source>
        <dbReference type="ARBA" id="ARBA00022499"/>
    </source>
</evidence>
<feature type="compositionally biased region" description="Polar residues" evidence="28">
    <location>
        <begin position="1120"/>
        <end position="1131"/>
    </location>
</feature>
<dbReference type="Pfam" id="PF06001">
    <property type="entry name" value="RING_CBP-p300"/>
    <property type="match status" value="1"/>
</dbReference>
<keyword evidence="9 25" id="KW-0479">Metal-binding</keyword>
<feature type="compositionally biased region" description="Polar residues" evidence="28">
    <location>
        <begin position="2495"/>
        <end position="2529"/>
    </location>
</feature>
<comment type="subcellular location">
    <subcellularLocation>
        <location evidence="2">Cytoplasm</location>
    </subcellularLocation>
    <subcellularLocation>
        <location evidence="1">Nucleus</location>
    </subcellularLocation>
</comment>
<feature type="compositionally biased region" description="Polar residues" evidence="28">
    <location>
        <begin position="1259"/>
        <end position="1268"/>
    </location>
</feature>
<feature type="compositionally biased region" description="Low complexity" evidence="28">
    <location>
        <begin position="2534"/>
        <end position="2543"/>
    </location>
</feature>
<feature type="compositionally biased region" description="Low complexity" evidence="28">
    <location>
        <begin position="372"/>
        <end position="392"/>
    </location>
</feature>
<dbReference type="PROSITE" id="PS01357">
    <property type="entry name" value="ZF_ZZ_1"/>
    <property type="match status" value="1"/>
</dbReference>
<feature type="region of interest" description="Disordered" evidence="28">
    <location>
        <begin position="1771"/>
        <end position="1835"/>
    </location>
</feature>
<feature type="region of interest" description="Disordered" evidence="28">
    <location>
        <begin position="1255"/>
        <end position="1278"/>
    </location>
</feature>
<dbReference type="InterPro" id="IPR035898">
    <property type="entry name" value="TAZ_dom_sf"/>
</dbReference>
<evidence type="ECO:0000256" key="26">
    <source>
        <dbReference type="PROSITE-ProRule" id="PRU00228"/>
    </source>
</evidence>
<feature type="compositionally biased region" description="Polar residues" evidence="28">
    <location>
        <begin position="2628"/>
        <end position="2638"/>
    </location>
</feature>
<dbReference type="GO" id="GO:0005737">
    <property type="term" value="C:cytoplasm"/>
    <property type="evidence" value="ECO:0007669"/>
    <property type="project" value="UniProtKB-SubCell"/>
</dbReference>
<dbReference type="GO" id="GO:0031490">
    <property type="term" value="F:chromatin DNA binding"/>
    <property type="evidence" value="ECO:0007669"/>
    <property type="project" value="TreeGrafter"/>
</dbReference>
<keyword evidence="27" id="KW-0175">Coiled coil</keyword>
<evidence type="ECO:0000256" key="12">
    <source>
        <dbReference type="ARBA" id="ARBA00022833"/>
    </source>
</evidence>
<feature type="domain" description="ZZ-type" evidence="31">
    <location>
        <begin position="1925"/>
        <end position="1973"/>
    </location>
</feature>
<proteinExistence type="predicted"/>
<dbReference type="Proteomes" id="UP001107558">
    <property type="component" value="Chromosome 1"/>
</dbReference>
<evidence type="ECO:0000313" key="34">
    <source>
        <dbReference type="EMBL" id="KAG5682697.1"/>
    </source>
</evidence>
<sequence length="2645" mass="294035">MADHLDEPPQKKVKKDPFQGSDSSNIYSFGPNFDEMLLLETELPDELMAGGGPSSWEQQMVTTNKPPAQGPGPGMYQNQMNGEDSIPPPNVATLQRQQQQHQQQLAHLLQQGQKNPMVGPHLNQLTNKSPIQGPNATGVMNNLGVSMPMSMASNNNGTNAMSMQGINTMTTNVNQGGMIITNSSAGPMSGGGLVINNKTQMNQLPPNMQNGPGGMMTLQPQPQRMITSILQNRGNSGSHLINPPRMQNPNMQLPNQMTQMNQQNYQMNNPGGPGNFNNQTGNNQQVLLPTMQQNRLPMGQQINAVRLQTPINQGDAQCGNIKIIGGLNNIGSVMGNEGMQPSQQQQQPNSNAPGNVAPNQSTGPQQVRLPTAAGAGVPQNAQQQQQQTGGSQVPPPGPSGIASNNPLMADPEKRKLIQQQLVLLLHAHKCMRRENDTCTLQHCRTMKDVLNHMTTCNLGKNCPRTHCSSSRQIINHWKNCNRGDCPVCSPLKQSENKKQGAAGPQQNQQPQSNVTQQQPANALQNQQQAQQNVQQGNLTGDMSNSSSNNNDGSMLNSNNNATQNVPNVTNPNEINRPQFSGNVLTSIRMQQPGNAGMQTGGPRMATVMADNQNQMERLLQQQQQQGGMLPQQAQQQGQQNPSQNQPNANQLQNQMINMLQNDSNANGSANVQNRDGPLMSAQRAVNLPNNSMLQQQSNIPNQSQLQQQQHLANIQQFNNALESINAANGNVTNMSAVTANAPQIQGNLAGPSTGSKDWHQSITPDLRNHLVHKLVQAIFPTNDMNAMYDKRMSNLLAYARKVEGDMYEMANTRSEYYHLLAEKIYKIQKELEEKRQKRKEQQIQQQQAQQQQAVQQQVNQVRGMQPNFQQNMSNNPNLMPRIPGAQMNQNANFQNQAGQRMPFVNQQNAQGNQMVVSQSGPSPGNTPNSMLVPNSVLSPFGCTNASGMTPPNNNNNTSGAQQQNQQTLSNRPIMSPSNEFNPSLVHVVGGNNMQNKNQTVNSQAPSPFSQNQNVFNNNIMMQNSRMNNMMPPTPTSADMNSTIPVPSPSPSLNSNGPPPPVSTPNTPNVSSMFRPPPEPTPPLSMASPASQGSGKGQNFGQMGNIGNSNSSSGQVINSMMNSSRNALSSQRAALEAATKEEDSPPPIPSPQNMNRGKLDQKLDDDIKPRMDIDDDDDKKNIKNKSDDSDDHKMGSKWINENDIKKEKTGDDEQLDMNTNVINREGGWENEFNKDNIKREPKMDPDEGGAFKKIKEEVTSPASSSQDSQALVKPDLKLEPVTNSTDKKKKCTFKPEELCEALLPTLEKMIRLEPESLPFRSPVDPIALGIPDYLDIIKKPMDLGTIEKKLRKGEYSDPWEYVDDVWLMFDNAWLYNRKTSRVYRYCTKISEEFEKEIDPVMQALGYCCGRKYTFNPQVLCCYGKQLCTIPRDAKYFSYLDRNAFTNASDRYVFCQRCFNDIPGDTVSLGDDPTQTQTQIKKDQFKEMKNDHLELEPFVTCTECGRKQHQICVLYHEQIWTRGFTCDKCLEKKGQKRKPNKFNAKSLPTSKLGIYIETRVNNFLKKKEAGAGEVFIRVVSSSDRIVEVKPGMRSRFVENGDMPAEFPYRAKALFAFQELEGKTVCFFGMHVQEYGSECAAPNTRRVYIAYLDSVHFFRPKNHRTAVYHEILLSYMDYAKQLGYTMAHIWACPPSEGDDYIFHCHPPEQKIPKPKRLQEWYKKMLDKGITERIIQDYKDILKQAMEDKLTSACELPYFEGDFWPNVIEESIKELDHEEEEKRKQAEAAEAANANSSINDDSDNGGGDDKKKGGQKSQKKKSYKSKAAQRKNTKKVSEQSGNDLSDKIFACMEKHKEVFFVIRLHSAQSAAILAPIQDPDPLFNCDLMDGRDAFLTLARDKHYEFSSLRRAQFSTMCMLYELHNQGQDKFVYTCNNCKNHVETRYHCTVCDDFDLCLPCKEKIGHPHKMERLGFDLDDGSSPTDGRPQSNPQEARKQSIQRCIQSLVHACQCRDANCRLPSCQKMKRVVTHTKNCKRKTHGGCPICKQLIALCCYHAKHCKENKCLVPFCPNIKQKLRQQSLAQRLQEQQFNRRRAAAMNIRMQAMSQQSAIQAPPTASKEEMSPSGMSPHQSMGGMGSPHHVTGVKPGNQQTQKPPPAVLQVVKQVQAEAARQQSHGNFGKLGQGTVGMHPPGIRMTNHLNPNVSKPQHAQGLNVGNPGGNMMNEWSNGPRFANPNVNNPNAMRSPNPGGQMIAPNQMQGNQQQMVQAGNIQGGSQIMGMRPGGNIPGPGMVQLGPNNVPQKQAVQQLIQTLKNNPGPEQQQQLLQILKANPQLMAAFIKQRQQNQQQQQQQQQGQQNVGGQQQNPQQMQPNQNSGHQMMLNQQMQQQQQQNQMQQPNQMMMMSNGPNNPMVRMQGGMGNPNVQHQQGGNLGVMGNPLQNPNPQQNQNQQQQWFNKQQQQIQQQQQQPQQPIILQRQIQGMSNFAGGPGPAGYMQRPRQPQQMGLNQGGYQNAFNAEQQQQGGMKPNQSQAPGSGGSVLSSQLQGGMQHQVVMGPPGSQQMNAMQQQMMNVRSPPPITSPQATPSPRPVPSPRAQPSPHHMPSHSPAPGGDMHNHMHPHQSPLPAMDNVMGESQLNAQEQLSKFVEKL</sequence>
<feature type="domain" description="CBP/p300-type HAT" evidence="33">
    <location>
        <begin position="1539"/>
        <end position="1923"/>
    </location>
</feature>
<feature type="compositionally biased region" description="Low complexity" evidence="28">
    <location>
        <begin position="340"/>
        <end position="351"/>
    </location>
</feature>
<keyword evidence="19" id="KW-0804">Transcription</keyword>
<dbReference type="InterPro" id="IPR036529">
    <property type="entry name" value="KIX_dom_sf"/>
</dbReference>
<dbReference type="PROSITE" id="PS50014">
    <property type="entry name" value="BROMODOMAIN_2"/>
    <property type="match status" value="1"/>
</dbReference>
<dbReference type="InterPro" id="IPR001487">
    <property type="entry name" value="Bromodomain"/>
</dbReference>
<evidence type="ECO:0000256" key="10">
    <source>
        <dbReference type="ARBA" id="ARBA00022737"/>
    </source>
</evidence>
<evidence type="ECO:0000313" key="35">
    <source>
        <dbReference type="Proteomes" id="UP001107558"/>
    </source>
</evidence>
<feature type="domain" description="Bromo" evidence="29">
    <location>
        <begin position="1310"/>
        <end position="1382"/>
    </location>
</feature>
<dbReference type="FunFam" id="1.20.1020.10:FF:000001">
    <property type="entry name" value="E1A binding protein p300"/>
    <property type="match status" value="1"/>
</dbReference>
<evidence type="ECO:0000256" key="14">
    <source>
        <dbReference type="ARBA" id="ARBA00022853"/>
    </source>
</evidence>
<evidence type="ECO:0000256" key="11">
    <source>
        <dbReference type="ARBA" id="ARBA00022771"/>
    </source>
</evidence>
<evidence type="ECO:0000256" key="16">
    <source>
        <dbReference type="ARBA" id="ARBA00023015"/>
    </source>
</evidence>
<dbReference type="Gene3D" id="3.30.40.10">
    <property type="entry name" value="Zinc/RING finger domain, C3HC4 (zinc finger)"/>
    <property type="match status" value="1"/>
</dbReference>
<keyword evidence="35" id="KW-1185">Reference proteome</keyword>
<evidence type="ECO:0000256" key="22">
    <source>
        <dbReference type="ARBA" id="ARBA00047411"/>
    </source>
</evidence>
<feature type="compositionally biased region" description="Low complexity" evidence="28">
    <location>
        <begin position="1784"/>
        <end position="1795"/>
    </location>
</feature>
<feature type="compositionally biased region" description="Basic and acidic residues" evidence="28">
    <location>
        <begin position="1"/>
        <end position="10"/>
    </location>
</feature>
<evidence type="ECO:0000256" key="23">
    <source>
        <dbReference type="ARBA" id="ARBA00048017"/>
    </source>
</evidence>
<feature type="domain" description="TAZ-type" evidence="30">
    <location>
        <begin position="1988"/>
        <end position="2069"/>
    </location>
</feature>
<dbReference type="SMART" id="SM00291">
    <property type="entry name" value="ZnF_ZZ"/>
    <property type="match status" value="1"/>
</dbReference>
<evidence type="ECO:0000256" key="3">
    <source>
        <dbReference type="ARBA" id="ARBA00013184"/>
    </source>
</evidence>
<keyword evidence="20" id="KW-0539">Nucleus</keyword>
<dbReference type="GO" id="GO:0003713">
    <property type="term" value="F:transcription coactivator activity"/>
    <property type="evidence" value="ECO:0007669"/>
    <property type="project" value="TreeGrafter"/>
</dbReference>
<dbReference type="EMBL" id="JADBJN010000001">
    <property type="protein sequence ID" value="KAG5682697.1"/>
    <property type="molecule type" value="Genomic_DNA"/>
</dbReference>
<feature type="coiled-coil region" evidence="27">
    <location>
        <begin position="824"/>
        <end position="856"/>
    </location>
</feature>
<feature type="compositionally biased region" description="Low complexity" evidence="28">
    <location>
        <begin position="2556"/>
        <end position="2567"/>
    </location>
</feature>
<feature type="zinc finger region" description="TAZ-type" evidence="25">
    <location>
        <begin position="410"/>
        <end position="491"/>
    </location>
</feature>
<dbReference type="PROSITE" id="PS51727">
    <property type="entry name" value="CBP_P300_HAT"/>
    <property type="match status" value="1"/>
</dbReference>
<feature type="compositionally biased region" description="Low complexity" evidence="28">
    <location>
        <begin position="2593"/>
        <end position="2605"/>
    </location>
</feature>
<comment type="catalytic activity">
    <reaction evidence="22">
        <text>(S)-lactoyl-CoA + L-lysyl-[protein] = N(6)-[(S)-lactoyl]-L-lysyl-[protein] + CoA + H(+)</text>
        <dbReference type="Rhea" id="RHEA:61996"/>
        <dbReference type="Rhea" id="RHEA-COMP:9752"/>
        <dbReference type="Rhea" id="RHEA-COMP:19466"/>
        <dbReference type="ChEBI" id="CHEBI:15378"/>
        <dbReference type="ChEBI" id="CHEBI:29969"/>
        <dbReference type="ChEBI" id="CHEBI:57287"/>
        <dbReference type="ChEBI" id="CHEBI:231527"/>
        <dbReference type="ChEBI" id="CHEBI:231528"/>
    </reaction>
    <physiologicalReaction direction="left-to-right" evidence="22">
        <dbReference type="Rhea" id="RHEA:61997"/>
    </physiologicalReaction>
</comment>
<dbReference type="PANTHER" id="PTHR13808:SF1">
    <property type="entry name" value="HISTONE ACETYLTRANSFERASE"/>
    <property type="match status" value="1"/>
</dbReference>
<evidence type="ECO:0000259" key="33">
    <source>
        <dbReference type="PROSITE" id="PS51727"/>
    </source>
</evidence>
<dbReference type="CDD" id="cd15802">
    <property type="entry name" value="RING_CBP-p300"/>
    <property type="match status" value="1"/>
</dbReference>
<dbReference type="CDD" id="cd02337">
    <property type="entry name" value="ZZ_CBP"/>
    <property type="match status" value="1"/>
</dbReference>
<feature type="region of interest" description="Disordered" evidence="28">
    <location>
        <begin position="990"/>
        <end position="1012"/>
    </location>
</feature>
<dbReference type="GO" id="GO:0000123">
    <property type="term" value="C:histone acetyltransferase complex"/>
    <property type="evidence" value="ECO:0007669"/>
    <property type="project" value="TreeGrafter"/>
</dbReference>
<dbReference type="EC" id="2.3.1.48" evidence="3"/>
<dbReference type="SMART" id="SM00297">
    <property type="entry name" value="BROMO"/>
    <property type="match status" value="1"/>
</dbReference>
<dbReference type="CDD" id="cd15557">
    <property type="entry name" value="PHD_CBP_p300"/>
    <property type="match status" value="1"/>
</dbReference>
<dbReference type="GO" id="GO:0004402">
    <property type="term" value="F:histone acetyltransferase activity"/>
    <property type="evidence" value="ECO:0007669"/>
    <property type="project" value="InterPro"/>
</dbReference>
<dbReference type="SMART" id="SM01250">
    <property type="entry name" value="KAT11"/>
    <property type="match status" value="1"/>
</dbReference>
<keyword evidence="17 24" id="KW-0103">Bromodomain</keyword>
<dbReference type="InterPro" id="IPR043145">
    <property type="entry name" value="Znf_ZZ_sf"/>
</dbReference>
<dbReference type="PROSITE" id="PS00633">
    <property type="entry name" value="BROMODOMAIN_1"/>
    <property type="match status" value="1"/>
</dbReference>
<feature type="compositionally biased region" description="Basic residues" evidence="28">
    <location>
        <begin position="1809"/>
        <end position="1830"/>
    </location>
</feature>
<evidence type="ECO:0000259" key="29">
    <source>
        <dbReference type="PROSITE" id="PS50014"/>
    </source>
</evidence>
<feature type="compositionally biased region" description="Low complexity" evidence="28">
    <location>
        <begin position="499"/>
        <end position="560"/>
    </location>
</feature>
<dbReference type="PROSITE" id="PS50952">
    <property type="entry name" value="KIX"/>
    <property type="match status" value="1"/>
</dbReference>
<dbReference type="Gene3D" id="1.10.246.20">
    <property type="entry name" value="Coactivator CBP, KIX domain"/>
    <property type="match status" value="1"/>
</dbReference>
<feature type="compositionally biased region" description="Low complexity" evidence="28">
    <location>
        <begin position="2338"/>
        <end position="2408"/>
    </location>
</feature>
<dbReference type="InterPro" id="IPR031162">
    <property type="entry name" value="CBP_P300_HAT"/>
</dbReference>
<comment type="caution">
    <text evidence="34">The sequence shown here is derived from an EMBL/GenBank/DDBJ whole genome shotgun (WGS) entry which is preliminary data.</text>
</comment>
<dbReference type="Gene3D" id="3.30.60.90">
    <property type="match status" value="1"/>
</dbReference>
<dbReference type="FunFam" id="3.30.60.90:FF:000003">
    <property type="entry name" value="E1A binding protein p300"/>
    <property type="match status" value="1"/>
</dbReference>
<protein>
    <recommendedName>
        <fullName evidence="3">histone acetyltransferase</fullName>
        <ecNumber evidence="3">2.3.1.48</ecNumber>
    </recommendedName>
</protein>
<evidence type="ECO:0000259" key="30">
    <source>
        <dbReference type="PROSITE" id="PS50134"/>
    </source>
</evidence>
<keyword evidence="21" id="KW-0012">Acyltransferase</keyword>
<keyword evidence="11 26" id="KW-0863">Zinc-finger</keyword>
<dbReference type="InterPro" id="IPR000197">
    <property type="entry name" value="Znf_TAZ"/>
</dbReference>
<evidence type="ECO:0000256" key="5">
    <source>
        <dbReference type="ARBA" id="ARBA00022490"/>
    </source>
</evidence>
<dbReference type="OrthoDB" id="899at2759"/>
<dbReference type="SUPFAM" id="SSF57850">
    <property type="entry name" value="RING/U-box"/>
    <property type="match status" value="1"/>
</dbReference>
<evidence type="ECO:0000259" key="32">
    <source>
        <dbReference type="PROSITE" id="PS50952"/>
    </source>
</evidence>
<dbReference type="CDD" id="cd20910">
    <property type="entry name" value="NCBD_CREBBP-p300_like"/>
    <property type="match status" value="1"/>
</dbReference>
<keyword evidence="14" id="KW-0156">Chromatin regulator</keyword>
<keyword evidence="4" id="KW-0488">Methylation</keyword>
<evidence type="ECO:0000256" key="17">
    <source>
        <dbReference type="ARBA" id="ARBA00023117"/>
    </source>
</evidence>
<evidence type="ECO:0000256" key="19">
    <source>
        <dbReference type="ARBA" id="ARBA00023163"/>
    </source>
</evidence>
<feature type="region of interest" description="Disordered" evidence="28">
    <location>
        <begin position="1"/>
        <end position="27"/>
    </location>
</feature>
<dbReference type="InterPro" id="IPR000433">
    <property type="entry name" value="Znf_ZZ"/>
</dbReference>
<feature type="region of interest" description="Disordered" evidence="28">
    <location>
        <begin position="1028"/>
        <end position="1217"/>
    </location>
</feature>
<feature type="compositionally biased region" description="Polar residues" evidence="28">
    <location>
        <begin position="991"/>
        <end position="1012"/>
    </location>
</feature>
<dbReference type="GO" id="GO:0045944">
    <property type="term" value="P:positive regulation of transcription by RNA polymerase II"/>
    <property type="evidence" value="ECO:0007669"/>
    <property type="project" value="UniProtKB-ARBA"/>
</dbReference>
<evidence type="ECO:0000256" key="27">
    <source>
        <dbReference type="SAM" id="Coils"/>
    </source>
</evidence>
<keyword evidence="6" id="KW-1017">Isopeptide bond</keyword>
<feature type="zinc finger region" description="TAZ-type" evidence="25">
    <location>
        <begin position="1988"/>
        <end position="2069"/>
    </location>
</feature>
<feature type="compositionally biased region" description="Low complexity" evidence="28">
    <location>
        <begin position="2436"/>
        <end position="2476"/>
    </location>
</feature>
<dbReference type="PROSITE" id="PS50134">
    <property type="entry name" value="ZF_TAZ"/>
    <property type="match status" value="2"/>
</dbReference>
<dbReference type="CDD" id="cd05495">
    <property type="entry name" value="Bromo_cbp_like"/>
    <property type="match status" value="1"/>
</dbReference>
<dbReference type="FunFam" id="1.20.920.10:FF:000001">
    <property type="entry name" value="Histone acetyltransferase p300"/>
    <property type="match status" value="1"/>
</dbReference>
<dbReference type="GO" id="GO:0005667">
    <property type="term" value="C:transcription regulator complex"/>
    <property type="evidence" value="ECO:0007669"/>
    <property type="project" value="TreeGrafter"/>
</dbReference>
<evidence type="ECO:0000256" key="28">
    <source>
        <dbReference type="SAM" id="MobiDB-lite"/>
    </source>
</evidence>
<keyword evidence="16" id="KW-0805">Transcription regulation</keyword>
<dbReference type="PROSITE" id="PS50135">
    <property type="entry name" value="ZF_ZZ_2"/>
    <property type="match status" value="1"/>
</dbReference>
<dbReference type="InterPro" id="IPR010303">
    <property type="entry name" value="RING_CBP-p300"/>
</dbReference>
<evidence type="ECO:0000256" key="15">
    <source>
        <dbReference type="ARBA" id="ARBA00022990"/>
    </source>
</evidence>
<keyword evidence="8" id="KW-0808">Transferase</keyword>
<keyword evidence="12 25" id="KW-0862">Zinc</keyword>
<dbReference type="PANTHER" id="PTHR13808">
    <property type="entry name" value="CBP/P300-RELATED"/>
    <property type="match status" value="1"/>
</dbReference>
<dbReference type="InterPro" id="IPR003101">
    <property type="entry name" value="KIX_dom"/>
</dbReference>
<feature type="compositionally biased region" description="Polar residues" evidence="28">
    <location>
        <begin position="1087"/>
        <end position="1099"/>
    </location>
</feature>
<dbReference type="Pfam" id="PF08214">
    <property type="entry name" value="HAT_KAT11"/>
    <property type="match status" value="1"/>
</dbReference>
<dbReference type="SUPFAM" id="SSF57933">
    <property type="entry name" value="TAZ domain"/>
    <property type="match status" value="2"/>
</dbReference>
<dbReference type="InterPro" id="IPR009110">
    <property type="entry name" value="Nuc_rcpt_coact"/>
</dbReference>
<feature type="compositionally biased region" description="Polar residues" evidence="28">
    <location>
        <begin position="1976"/>
        <end position="1990"/>
    </location>
</feature>
<dbReference type="Pfam" id="PF00569">
    <property type="entry name" value="ZZ"/>
    <property type="match status" value="1"/>
</dbReference>
<feature type="region of interest" description="Disordered" evidence="28">
    <location>
        <begin position="619"/>
        <end position="648"/>
    </location>
</feature>
<dbReference type="GO" id="GO:0031981">
    <property type="term" value="C:nuclear lumen"/>
    <property type="evidence" value="ECO:0007669"/>
    <property type="project" value="UniProtKB-ARBA"/>
</dbReference>
<dbReference type="GO" id="GO:0140297">
    <property type="term" value="F:DNA-binding transcription factor binding"/>
    <property type="evidence" value="ECO:0007669"/>
    <property type="project" value="UniProtKB-ARBA"/>
</dbReference>
<keyword evidence="7" id="KW-0597">Phosphoprotein</keyword>
<dbReference type="Pfam" id="PF02135">
    <property type="entry name" value="zf-TAZ"/>
    <property type="match status" value="2"/>
</dbReference>
<dbReference type="GO" id="GO:0008270">
    <property type="term" value="F:zinc ion binding"/>
    <property type="evidence" value="ECO:0007669"/>
    <property type="project" value="UniProtKB-KW"/>
</dbReference>
<feature type="region of interest" description="Disordered" evidence="28">
    <location>
        <begin position="492"/>
        <end position="579"/>
    </location>
</feature>
<feature type="region of interest" description="Disordered" evidence="28">
    <location>
        <begin position="1967"/>
        <end position="1990"/>
    </location>
</feature>
<reference evidence="34" key="1">
    <citation type="submission" date="2021-03" db="EMBL/GenBank/DDBJ databases">
        <title>Chromosome level genome of the anhydrobiotic midge Polypedilum vanderplanki.</title>
        <authorList>
            <person name="Yoshida Y."/>
            <person name="Kikawada T."/>
            <person name="Gusev O."/>
        </authorList>
    </citation>
    <scope>NUCLEOTIDE SEQUENCE</scope>
    <source>
        <strain evidence="34">NIAS01</strain>
        <tissue evidence="34">Whole body or cell culture</tissue>
    </source>
</reference>
<name>A0A9J6CKC8_POLVA</name>
<feature type="domain" description="TAZ-type" evidence="30">
    <location>
        <begin position="410"/>
        <end position="491"/>
    </location>
</feature>
<dbReference type="SUPFAM" id="SSF47370">
    <property type="entry name" value="Bromodomain"/>
    <property type="match status" value="1"/>
</dbReference>
<dbReference type="InterPro" id="IPR038547">
    <property type="entry name" value="RING_CBP-p300_sf"/>
</dbReference>
<gene>
    <name evidence="34" type="ORF">PVAND_012032</name>
</gene>
<feature type="compositionally biased region" description="Polar residues" evidence="28">
    <location>
        <begin position="561"/>
        <end position="579"/>
    </location>
</feature>
<evidence type="ECO:0000256" key="2">
    <source>
        <dbReference type="ARBA" id="ARBA00004496"/>
    </source>
</evidence>
<dbReference type="SUPFAM" id="SSF47040">
    <property type="entry name" value="Kix domain of CBP (creb binding protein)"/>
    <property type="match status" value="1"/>
</dbReference>
<dbReference type="InterPro" id="IPR036427">
    <property type="entry name" value="Bromodomain-like_sf"/>
</dbReference>
<dbReference type="InterPro" id="IPR056484">
    <property type="entry name" value="PHD_P300"/>
</dbReference>
<feature type="compositionally biased region" description="Basic and acidic residues" evidence="28">
    <location>
        <begin position="1156"/>
        <end position="1210"/>
    </location>
</feature>
<feature type="compositionally biased region" description="Basic and acidic residues" evidence="28">
    <location>
        <begin position="1771"/>
        <end position="1783"/>
    </location>
</feature>
<keyword evidence="13" id="KW-0832">Ubl conjugation</keyword>
<keyword evidence="15" id="KW-0007">Acetylation</keyword>
<dbReference type="Pfam" id="PF02172">
    <property type="entry name" value="KIX"/>
    <property type="match status" value="1"/>
</dbReference>
<dbReference type="InterPro" id="IPR013178">
    <property type="entry name" value="Histone_AcTrfase_Rtt109/CBP"/>
</dbReference>
<evidence type="ECO:0000256" key="24">
    <source>
        <dbReference type="PROSITE-ProRule" id="PRU00035"/>
    </source>
</evidence>
<dbReference type="Gene3D" id="2.10.110.40">
    <property type="match status" value="1"/>
</dbReference>
<evidence type="ECO:0000256" key="7">
    <source>
        <dbReference type="ARBA" id="ARBA00022553"/>
    </source>
</evidence>
<dbReference type="Gene3D" id="1.20.920.10">
    <property type="entry name" value="Bromodomain-like"/>
    <property type="match status" value="1"/>
</dbReference>
<dbReference type="InterPro" id="IPR018359">
    <property type="entry name" value="Bromodomain_CS"/>
</dbReference>
<evidence type="ECO:0000256" key="9">
    <source>
        <dbReference type="ARBA" id="ARBA00022723"/>
    </source>
</evidence>
<evidence type="ECO:0000259" key="31">
    <source>
        <dbReference type="PROSITE" id="PS50135"/>
    </source>
</evidence>
<dbReference type="Gene3D" id="1.20.1020.10">
    <property type="entry name" value="TAZ domain"/>
    <property type="match status" value="2"/>
</dbReference>
<feature type="region of interest" description="Disordered" evidence="28">
    <location>
        <begin position="334"/>
        <end position="407"/>
    </location>
</feature>
<keyword evidence="18" id="KW-0010">Activator</keyword>
<keyword evidence="5" id="KW-0963">Cytoplasm</keyword>
<dbReference type="Pfam" id="PF00439">
    <property type="entry name" value="Bromodomain"/>
    <property type="match status" value="1"/>
</dbReference>
<dbReference type="Pfam" id="PF23570">
    <property type="entry name" value="PHD_P300"/>
    <property type="match status" value="1"/>
</dbReference>
<dbReference type="SUPFAM" id="SSF69125">
    <property type="entry name" value="Nuclear receptor coactivator interlocking domain"/>
    <property type="match status" value="1"/>
</dbReference>
<evidence type="ECO:0000256" key="4">
    <source>
        <dbReference type="ARBA" id="ARBA00022481"/>
    </source>
</evidence>